<dbReference type="Proteomes" id="UP000242791">
    <property type="component" value="Unassembled WGS sequence"/>
</dbReference>
<dbReference type="EMBL" id="LGTZ01003608">
    <property type="protein sequence ID" value="OJD09517.1"/>
    <property type="molecule type" value="Genomic_DNA"/>
</dbReference>
<feature type="compositionally biased region" description="Polar residues" evidence="1">
    <location>
        <begin position="301"/>
        <end position="319"/>
    </location>
</feature>
<accession>A0A1J9Q2X1</accession>
<feature type="region of interest" description="Disordered" evidence="1">
    <location>
        <begin position="89"/>
        <end position="146"/>
    </location>
</feature>
<sequence>MIKQVKQRQHQISSDLHQLIRAGENLALDKEILLIENRQLQQALNQERRRRKRGRDMGLLDPSNPSLAQFFSPAKVQRAREQIAADEAIKKSEQAEKEERAAARLQSRLDTSTQDPLDHAKPPPKRDNSANKRLNYSPASHGHFGPIHTLSRRRVVALSRDSQNTLSLTNAITSTTTMARSTEWPKDVGRQRLENITAHAKILLHEINTIESIARANKAPAPYGALISILESTKALAQKVDNESVDAILRKFNEQFNAVSLRLQAVETNTDPKRFVETVRAATASSPSVSAWRKGAGSAATPLTDQSAKTSTAPAPTNPNKDDLTIRIRHTNPQIVAPLRRNSEELVVRANQAIAQSAEPQVKFRKALAGKVLPSGDVVVTAANLENAEKLRQHESWVTTFGVDAKVKQRTYGVVIHGISPKTMDLPASARE</sequence>
<feature type="non-terminal residue" evidence="2">
    <location>
        <position position="432"/>
    </location>
</feature>
<dbReference type="STRING" id="1658174.A0A1J9Q2X1"/>
<dbReference type="AlphaFoldDB" id="A0A1J9Q2X1"/>
<dbReference type="VEuPathDB" id="FungiDB:ACJ73_10256"/>
<name>A0A1J9Q2X1_9EURO</name>
<organism evidence="2 3">
    <name type="scientific">Blastomyces percursus</name>
    <dbReference type="NCBI Taxonomy" id="1658174"/>
    <lineage>
        <taxon>Eukaryota</taxon>
        <taxon>Fungi</taxon>
        <taxon>Dikarya</taxon>
        <taxon>Ascomycota</taxon>
        <taxon>Pezizomycotina</taxon>
        <taxon>Eurotiomycetes</taxon>
        <taxon>Eurotiomycetidae</taxon>
        <taxon>Onygenales</taxon>
        <taxon>Ajellomycetaceae</taxon>
        <taxon>Blastomyces</taxon>
    </lineage>
</organism>
<feature type="region of interest" description="Disordered" evidence="1">
    <location>
        <begin position="288"/>
        <end position="322"/>
    </location>
</feature>
<reference evidence="2 3" key="1">
    <citation type="submission" date="2015-08" db="EMBL/GenBank/DDBJ databases">
        <title>Emmonsia species relationships and genome sequence.</title>
        <authorList>
            <person name="Cuomo C.A."/>
            <person name="Schwartz I.S."/>
            <person name="Kenyon C."/>
            <person name="De Hoog G.S."/>
            <person name="Govender N.P."/>
            <person name="Botha A."/>
            <person name="Moreno L."/>
            <person name="De Vries M."/>
            <person name="Munoz J.F."/>
            <person name="Stielow J.B."/>
        </authorList>
    </citation>
    <scope>NUCLEOTIDE SEQUENCE [LARGE SCALE GENOMIC DNA]</scope>
    <source>
        <strain evidence="2 3">EI222</strain>
    </source>
</reference>
<proteinExistence type="predicted"/>
<keyword evidence="3" id="KW-1185">Reference proteome</keyword>
<feature type="region of interest" description="Disordered" evidence="1">
    <location>
        <begin position="43"/>
        <end position="74"/>
    </location>
</feature>
<dbReference type="OrthoDB" id="4506733at2759"/>
<comment type="caution">
    <text evidence="2">The sequence shown here is derived from an EMBL/GenBank/DDBJ whole genome shotgun (WGS) entry which is preliminary data.</text>
</comment>
<evidence type="ECO:0000256" key="1">
    <source>
        <dbReference type="SAM" id="MobiDB-lite"/>
    </source>
</evidence>
<protein>
    <submittedName>
        <fullName evidence="2">Uncharacterized protein</fullName>
    </submittedName>
</protein>
<evidence type="ECO:0000313" key="2">
    <source>
        <dbReference type="EMBL" id="OJD09517.1"/>
    </source>
</evidence>
<feature type="compositionally biased region" description="Basic and acidic residues" evidence="1">
    <location>
        <begin position="116"/>
        <end position="130"/>
    </location>
</feature>
<evidence type="ECO:0000313" key="3">
    <source>
        <dbReference type="Proteomes" id="UP000242791"/>
    </source>
</evidence>
<gene>
    <name evidence="2" type="ORF">ACJ73_10256</name>
</gene>
<feature type="compositionally biased region" description="Basic and acidic residues" evidence="1">
    <location>
        <begin position="89"/>
        <end position="102"/>
    </location>
</feature>